<gene>
    <name evidence="1" type="ORF">DEBURN_LOCUS4212</name>
</gene>
<keyword evidence="2" id="KW-1185">Reference proteome</keyword>
<protein>
    <submittedName>
        <fullName evidence="1">7823_t:CDS:1</fullName>
    </submittedName>
</protein>
<dbReference type="Proteomes" id="UP000789706">
    <property type="component" value="Unassembled WGS sequence"/>
</dbReference>
<proteinExistence type="predicted"/>
<name>A0A9N8ZED6_9GLOM</name>
<dbReference type="EMBL" id="CAJVPK010000305">
    <property type="protein sequence ID" value="CAG8491680.1"/>
    <property type="molecule type" value="Genomic_DNA"/>
</dbReference>
<evidence type="ECO:0000313" key="2">
    <source>
        <dbReference type="Proteomes" id="UP000789706"/>
    </source>
</evidence>
<evidence type="ECO:0000313" key="1">
    <source>
        <dbReference type="EMBL" id="CAG8491680.1"/>
    </source>
</evidence>
<sequence length="50" mass="5897">MHSDSEYCEQNITNILNTEHSEHLQSSETEHANELFGIHSLIRCLNNDRW</sequence>
<comment type="caution">
    <text evidence="1">The sequence shown here is derived from an EMBL/GenBank/DDBJ whole genome shotgun (WGS) entry which is preliminary data.</text>
</comment>
<accession>A0A9N8ZED6</accession>
<organism evidence="1 2">
    <name type="scientific">Diversispora eburnea</name>
    <dbReference type="NCBI Taxonomy" id="1213867"/>
    <lineage>
        <taxon>Eukaryota</taxon>
        <taxon>Fungi</taxon>
        <taxon>Fungi incertae sedis</taxon>
        <taxon>Mucoromycota</taxon>
        <taxon>Glomeromycotina</taxon>
        <taxon>Glomeromycetes</taxon>
        <taxon>Diversisporales</taxon>
        <taxon>Diversisporaceae</taxon>
        <taxon>Diversispora</taxon>
    </lineage>
</organism>
<dbReference type="AlphaFoldDB" id="A0A9N8ZED6"/>
<reference evidence="1" key="1">
    <citation type="submission" date="2021-06" db="EMBL/GenBank/DDBJ databases">
        <authorList>
            <person name="Kallberg Y."/>
            <person name="Tangrot J."/>
            <person name="Rosling A."/>
        </authorList>
    </citation>
    <scope>NUCLEOTIDE SEQUENCE</scope>
    <source>
        <strain evidence="1">AZ414A</strain>
    </source>
</reference>